<evidence type="ECO:0000313" key="11">
    <source>
        <dbReference type="Proteomes" id="UP000198304"/>
    </source>
</evidence>
<comment type="subcellular location">
    <subcellularLocation>
        <location evidence="1">Membrane</location>
        <topology evidence="1">Multi-pass membrane protein</topology>
    </subcellularLocation>
</comment>
<keyword evidence="5 7" id="KW-1133">Transmembrane helix</keyword>
<dbReference type="InterPro" id="IPR050291">
    <property type="entry name" value="CDF_Transporter"/>
</dbReference>
<feature type="domain" description="Cation efflux protein cytoplasmic" evidence="9">
    <location>
        <begin position="218"/>
        <end position="293"/>
    </location>
</feature>
<evidence type="ECO:0000256" key="4">
    <source>
        <dbReference type="ARBA" id="ARBA00022692"/>
    </source>
</evidence>
<protein>
    <submittedName>
        <fullName evidence="10">Cation diffusion facilitator family transporter</fullName>
    </submittedName>
</protein>
<feature type="transmembrane region" description="Helical" evidence="7">
    <location>
        <begin position="180"/>
        <end position="200"/>
    </location>
</feature>
<organism evidence="10 11">
    <name type="scientific">Anaerovirgula multivorans</name>
    <dbReference type="NCBI Taxonomy" id="312168"/>
    <lineage>
        <taxon>Bacteria</taxon>
        <taxon>Bacillati</taxon>
        <taxon>Bacillota</taxon>
        <taxon>Clostridia</taxon>
        <taxon>Peptostreptococcales</taxon>
        <taxon>Natronincolaceae</taxon>
        <taxon>Anaerovirgula</taxon>
    </lineage>
</organism>
<gene>
    <name evidence="10" type="ORF">SAMN05446037_1002167</name>
</gene>
<dbReference type="RefSeq" id="WP_242975013.1">
    <property type="nucleotide sequence ID" value="NZ_FZOJ01000002.1"/>
</dbReference>
<dbReference type="Pfam" id="PF16916">
    <property type="entry name" value="ZT_dimer"/>
    <property type="match status" value="1"/>
</dbReference>
<dbReference type="FunFam" id="1.20.1510.10:FF:000006">
    <property type="entry name" value="Divalent cation efflux transporter"/>
    <property type="match status" value="1"/>
</dbReference>
<dbReference type="Pfam" id="PF01545">
    <property type="entry name" value="Cation_efflux"/>
    <property type="match status" value="1"/>
</dbReference>
<dbReference type="AlphaFoldDB" id="A0A239AQG0"/>
<dbReference type="Gene3D" id="1.20.1510.10">
    <property type="entry name" value="Cation efflux protein transmembrane domain"/>
    <property type="match status" value="1"/>
</dbReference>
<dbReference type="InterPro" id="IPR027470">
    <property type="entry name" value="Cation_efflux_CTD"/>
</dbReference>
<keyword evidence="3" id="KW-0813">Transport</keyword>
<keyword evidence="6 7" id="KW-0472">Membrane</keyword>
<comment type="similarity">
    <text evidence="2">Belongs to the cation diffusion facilitator (CDF) transporter (TC 2.A.4) family.</text>
</comment>
<evidence type="ECO:0000313" key="10">
    <source>
        <dbReference type="EMBL" id="SNR97294.1"/>
    </source>
</evidence>
<evidence type="ECO:0000259" key="8">
    <source>
        <dbReference type="Pfam" id="PF01545"/>
    </source>
</evidence>
<dbReference type="GO" id="GO:0016020">
    <property type="term" value="C:membrane"/>
    <property type="evidence" value="ECO:0007669"/>
    <property type="project" value="UniProtKB-SubCell"/>
</dbReference>
<feature type="transmembrane region" description="Helical" evidence="7">
    <location>
        <begin position="51"/>
        <end position="68"/>
    </location>
</feature>
<feature type="transmembrane region" description="Helical" evidence="7">
    <location>
        <begin position="17"/>
        <end position="39"/>
    </location>
</feature>
<proteinExistence type="inferred from homology"/>
<dbReference type="PANTHER" id="PTHR43840">
    <property type="entry name" value="MITOCHONDRIAL METAL TRANSPORTER 1-RELATED"/>
    <property type="match status" value="1"/>
</dbReference>
<evidence type="ECO:0000259" key="9">
    <source>
        <dbReference type="Pfam" id="PF16916"/>
    </source>
</evidence>
<dbReference type="Proteomes" id="UP000198304">
    <property type="component" value="Unassembled WGS sequence"/>
</dbReference>
<sequence>MKVDPKKSFFANKMNRIIIITILINVVLVVGKLMAGYLANSKALLADGLHSASDVITSIGVIIGMAIARKPRDEEHQYGHERVETIVTFLLAIALLYTGTKIGLSTILSVINKEFVAPGMAALFMALASIAIKEFQYQITYKTGKEMNSGALIADAWHHRSDALSSVAAFIGIGGAKMGYYILDPIAGVIVSLIVIKVGFEIFKECFQQLIDVSIHLEELEKLKDLILKQRKIYEINDIRTRRHGSKVFVDVRVSVDPDMDIYDGHTVTEEVEDIIRTEVKNVEDVIVHLDPYCCGNKHKNQELF</sequence>
<evidence type="ECO:0000256" key="1">
    <source>
        <dbReference type="ARBA" id="ARBA00004141"/>
    </source>
</evidence>
<feature type="transmembrane region" description="Helical" evidence="7">
    <location>
        <begin position="89"/>
        <end position="109"/>
    </location>
</feature>
<dbReference type="InterPro" id="IPR036837">
    <property type="entry name" value="Cation_efflux_CTD_sf"/>
</dbReference>
<reference evidence="10 11" key="1">
    <citation type="submission" date="2017-06" db="EMBL/GenBank/DDBJ databases">
        <authorList>
            <person name="Kim H.J."/>
            <person name="Triplett B.A."/>
        </authorList>
    </citation>
    <scope>NUCLEOTIDE SEQUENCE [LARGE SCALE GENOMIC DNA]</scope>
    <source>
        <strain evidence="10 11">SCA</strain>
    </source>
</reference>
<evidence type="ECO:0000256" key="6">
    <source>
        <dbReference type="ARBA" id="ARBA00023136"/>
    </source>
</evidence>
<dbReference type="GO" id="GO:0008324">
    <property type="term" value="F:monoatomic cation transmembrane transporter activity"/>
    <property type="evidence" value="ECO:0007669"/>
    <property type="project" value="InterPro"/>
</dbReference>
<evidence type="ECO:0000256" key="7">
    <source>
        <dbReference type="SAM" id="Phobius"/>
    </source>
</evidence>
<dbReference type="InterPro" id="IPR058533">
    <property type="entry name" value="Cation_efflux_TM"/>
</dbReference>
<accession>A0A239AQG0</accession>
<dbReference type="SUPFAM" id="SSF161111">
    <property type="entry name" value="Cation efflux protein transmembrane domain-like"/>
    <property type="match status" value="1"/>
</dbReference>
<dbReference type="PANTHER" id="PTHR43840:SF15">
    <property type="entry name" value="MITOCHONDRIAL METAL TRANSPORTER 1-RELATED"/>
    <property type="match status" value="1"/>
</dbReference>
<dbReference type="NCBIfam" id="TIGR01297">
    <property type="entry name" value="CDF"/>
    <property type="match status" value="1"/>
</dbReference>
<dbReference type="Gene3D" id="3.30.70.1350">
    <property type="entry name" value="Cation efflux protein, cytoplasmic domain"/>
    <property type="match status" value="1"/>
</dbReference>
<dbReference type="InterPro" id="IPR027469">
    <property type="entry name" value="Cation_efflux_TMD_sf"/>
</dbReference>
<evidence type="ECO:0000256" key="3">
    <source>
        <dbReference type="ARBA" id="ARBA00022448"/>
    </source>
</evidence>
<keyword evidence="11" id="KW-1185">Reference proteome</keyword>
<evidence type="ECO:0000256" key="2">
    <source>
        <dbReference type="ARBA" id="ARBA00008114"/>
    </source>
</evidence>
<evidence type="ECO:0000256" key="5">
    <source>
        <dbReference type="ARBA" id="ARBA00022989"/>
    </source>
</evidence>
<dbReference type="InterPro" id="IPR002524">
    <property type="entry name" value="Cation_efflux"/>
</dbReference>
<feature type="transmembrane region" description="Helical" evidence="7">
    <location>
        <begin position="115"/>
        <end position="132"/>
    </location>
</feature>
<dbReference type="SUPFAM" id="SSF160240">
    <property type="entry name" value="Cation efflux protein cytoplasmic domain-like"/>
    <property type="match status" value="1"/>
</dbReference>
<feature type="domain" description="Cation efflux protein transmembrane" evidence="8">
    <location>
        <begin position="18"/>
        <end position="211"/>
    </location>
</feature>
<dbReference type="EMBL" id="FZOJ01000002">
    <property type="protein sequence ID" value="SNR97294.1"/>
    <property type="molecule type" value="Genomic_DNA"/>
</dbReference>
<keyword evidence="4 7" id="KW-0812">Transmembrane</keyword>
<name>A0A239AQG0_9FIRM</name>